<dbReference type="GO" id="GO:0016301">
    <property type="term" value="F:kinase activity"/>
    <property type="evidence" value="ECO:0007669"/>
    <property type="project" value="UniProtKB-KW"/>
</dbReference>
<gene>
    <name evidence="14" type="ORF">MNEG_5247</name>
</gene>
<dbReference type="Pfam" id="PF00224">
    <property type="entry name" value="PK"/>
    <property type="match status" value="1"/>
</dbReference>
<evidence type="ECO:0000256" key="12">
    <source>
        <dbReference type="ARBA" id="ARBA00023317"/>
    </source>
</evidence>
<dbReference type="GO" id="GO:0005524">
    <property type="term" value="F:ATP binding"/>
    <property type="evidence" value="ECO:0007669"/>
    <property type="project" value="UniProtKB-KW"/>
</dbReference>
<evidence type="ECO:0000256" key="10">
    <source>
        <dbReference type="ARBA" id="ARBA00022842"/>
    </source>
</evidence>
<comment type="cofactor">
    <cofactor evidence="1">
        <name>K(+)</name>
        <dbReference type="ChEBI" id="CHEBI:29103"/>
    </cofactor>
</comment>
<dbReference type="EMBL" id="KK100992">
    <property type="protein sequence ID" value="KIZ02706.1"/>
    <property type="molecule type" value="Genomic_DNA"/>
</dbReference>
<keyword evidence="6" id="KW-0479">Metal-binding</keyword>
<keyword evidence="15" id="KW-1185">Reference proteome</keyword>
<dbReference type="PANTHER" id="PTHR11817">
    <property type="entry name" value="PYRUVATE KINASE"/>
    <property type="match status" value="1"/>
</dbReference>
<dbReference type="EC" id="2.7.1.40" evidence="4"/>
<dbReference type="AlphaFoldDB" id="A0A0D2NB40"/>
<evidence type="ECO:0000256" key="6">
    <source>
        <dbReference type="ARBA" id="ARBA00022723"/>
    </source>
</evidence>
<name>A0A0D2NB40_9CHLO</name>
<keyword evidence="8 14" id="KW-0418">Kinase</keyword>
<evidence type="ECO:0000256" key="2">
    <source>
        <dbReference type="ARBA" id="ARBA00004997"/>
    </source>
</evidence>
<dbReference type="GeneID" id="25738124"/>
<keyword evidence="12 14" id="KW-0670">Pyruvate</keyword>
<organism evidence="14 15">
    <name type="scientific">Monoraphidium neglectum</name>
    <dbReference type="NCBI Taxonomy" id="145388"/>
    <lineage>
        <taxon>Eukaryota</taxon>
        <taxon>Viridiplantae</taxon>
        <taxon>Chlorophyta</taxon>
        <taxon>core chlorophytes</taxon>
        <taxon>Chlorophyceae</taxon>
        <taxon>CS clade</taxon>
        <taxon>Sphaeropleales</taxon>
        <taxon>Selenastraceae</taxon>
        <taxon>Monoraphidium</taxon>
    </lineage>
</organism>
<evidence type="ECO:0000256" key="1">
    <source>
        <dbReference type="ARBA" id="ARBA00001958"/>
    </source>
</evidence>
<dbReference type="InterPro" id="IPR015813">
    <property type="entry name" value="Pyrv/PenolPyrv_kinase-like_dom"/>
</dbReference>
<protein>
    <recommendedName>
        <fullName evidence="4">pyruvate kinase</fullName>
        <ecNumber evidence="4">2.7.1.40</ecNumber>
    </recommendedName>
</protein>
<reference evidence="14 15" key="1">
    <citation type="journal article" date="2013" name="BMC Genomics">
        <title>Reconstruction of the lipid metabolism for the microalga Monoraphidium neglectum from its genome sequence reveals characteristics suitable for biofuel production.</title>
        <authorList>
            <person name="Bogen C."/>
            <person name="Al-Dilaimi A."/>
            <person name="Albersmeier A."/>
            <person name="Wichmann J."/>
            <person name="Grundmann M."/>
            <person name="Rupp O."/>
            <person name="Lauersen K.J."/>
            <person name="Blifernez-Klassen O."/>
            <person name="Kalinowski J."/>
            <person name="Goesmann A."/>
            <person name="Mussgnug J.H."/>
            <person name="Kruse O."/>
        </authorList>
    </citation>
    <scope>NUCLEOTIDE SEQUENCE [LARGE SCALE GENOMIC DNA]</scope>
    <source>
        <strain evidence="14 15">SAG 48.87</strain>
    </source>
</reference>
<keyword evidence="10" id="KW-0460">Magnesium</keyword>
<keyword evidence="11" id="KW-0324">Glycolysis</keyword>
<dbReference type="InterPro" id="IPR001697">
    <property type="entry name" value="Pyr_Knase"/>
</dbReference>
<evidence type="ECO:0000256" key="4">
    <source>
        <dbReference type="ARBA" id="ARBA00012142"/>
    </source>
</evidence>
<accession>A0A0D2NB40</accession>
<evidence type="ECO:0000256" key="3">
    <source>
        <dbReference type="ARBA" id="ARBA00008663"/>
    </source>
</evidence>
<dbReference type="OrthoDB" id="108365at2759"/>
<comment type="similarity">
    <text evidence="3">Belongs to the pyruvate kinase family.</text>
</comment>
<dbReference type="Proteomes" id="UP000054498">
    <property type="component" value="Unassembled WGS sequence"/>
</dbReference>
<keyword evidence="9" id="KW-0067">ATP-binding</keyword>
<dbReference type="GO" id="GO:0000287">
    <property type="term" value="F:magnesium ion binding"/>
    <property type="evidence" value="ECO:0007669"/>
    <property type="project" value="InterPro"/>
</dbReference>
<evidence type="ECO:0000313" key="14">
    <source>
        <dbReference type="EMBL" id="KIZ02706.1"/>
    </source>
</evidence>
<keyword evidence="7" id="KW-0547">Nucleotide-binding</keyword>
<dbReference type="InterPro" id="IPR040442">
    <property type="entry name" value="Pyrv_kinase-like_dom_sf"/>
</dbReference>
<dbReference type="UniPathway" id="UPA00109">
    <property type="reaction ID" value="UER00188"/>
</dbReference>
<dbReference type="Gene3D" id="3.20.20.60">
    <property type="entry name" value="Phosphoenolpyruvate-binding domains"/>
    <property type="match status" value="1"/>
</dbReference>
<evidence type="ECO:0000313" key="15">
    <source>
        <dbReference type="Proteomes" id="UP000054498"/>
    </source>
</evidence>
<dbReference type="GO" id="GO:0030955">
    <property type="term" value="F:potassium ion binding"/>
    <property type="evidence" value="ECO:0007669"/>
    <property type="project" value="InterPro"/>
</dbReference>
<evidence type="ECO:0000256" key="11">
    <source>
        <dbReference type="ARBA" id="ARBA00023152"/>
    </source>
</evidence>
<evidence type="ECO:0000256" key="8">
    <source>
        <dbReference type="ARBA" id="ARBA00022777"/>
    </source>
</evidence>
<dbReference type="InterPro" id="IPR015793">
    <property type="entry name" value="Pyrv_Knase_brl"/>
</dbReference>
<dbReference type="STRING" id="145388.A0A0D2NB40"/>
<dbReference type="RefSeq" id="XP_013901725.1">
    <property type="nucleotide sequence ID" value="XM_014046271.1"/>
</dbReference>
<evidence type="ECO:0000256" key="9">
    <source>
        <dbReference type="ARBA" id="ARBA00022840"/>
    </source>
</evidence>
<comment type="pathway">
    <text evidence="2">Carbohydrate degradation; glycolysis; pyruvate from D-glyceraldehyde 3-phosphate: step 5/5.</text>
</comment>
<keyword evidence="5 14" id="KW-0808">Transferase</keyword>
<dbReference type="KEGG" id="mng:MNEG_5247"/>
<feature type="domain" description="Pyruvate kinase barrel" evidence="13">
    <location>
        <begin position="67"/>
        <end position="111"/>
    </location>
</feature>
<evidence type="ECO:0000259" key="13">
    <source>
        <dbReference type="Pfam" id="PF00224"/>
    </source>
</evidence>
<proteinExistence type="inferred from homology"/>
<evidence type="ECO:0000256" key="5">
    <source>
        <dbReference type="ARBA" id="ARBA00022679"/>
    </source>
</evidence>
<dbReference type="GO" id="GO:0004743">
    <property type="term" value="F:pyruvate kinase activity"/>
    <property type="evidence" value="ECO:0007669"/>
    <property type="project" value="UniProtKB-EC"/>
</dbReference>
<evidence type="ECO:0000256" key="7">
    <source>
        <dbReference type="ARBA" id="ARBA00022741"/>
    </source>
</evidence>
<dbReference type="SUPFAM" id="SSF51621">
    <property type="entry name" value="Phosphoenolpyruvate/pyruvate domain"/>
    <property type="match status" value="1"/>
</dbReference>
<sequence>MVVLSGPVDAPFLTPDSFYAAEVTCAVWGDESKALVPPQGYRGEMTIAMRSTKVNLDLISSPINTPRKTKIVCTLGPSCWSEENLGALMDAGMNVARFNFSHGEHAGHKENSTDFGSG</sequence>